<gene>
    <name evidence="1" type="ORF">G3M48_005058</name>
</gene>
<comment type="caution">
    <text evidence="1">The sequence shown here is derived from an EMBL/GenBank/DDBJ whole genome shotgun (WGS) entry which is preliminary data.</text>
</comment>
<accession>A0AAW0RRX8</accession>
<evidence type="ECO:0000313" key="1">
    <source>
        <dbReference type="EMBL" id="KAK8145004.1"/>
    </source>
</evidence>
<dbReference type="Proteomes" id="UP001397290">
    <property type="component" value="Unassembled WGS sequence"/>
</dbReference>
<evidence type="ECO:0000313" key="2">
    <source>
        <dbReference type="Proteomes" id="UP001397290"/>
    </source>
</evidence>
<dbReference type="EMBL" id="JAAHCF010000331">
    <property type="protein sequence ID" value="KAK8145004.1"/>
    <property type="molecule type" value="Genomic_DNA"/>
</dbReference>
<name>A0AAW0RRX8_9HYPO</name>
<dbReference type="AlphaFoldDB" id="A0AAW0RRX8"/>
<keyword evidence="2" id="KW-1185">Reference proteome</keyword>
<protein>
    <recommendedName>
        <fullName evidence="3">F-box domain-containing protein</fullName>
    </recommendedName>
</protein>
<reference evidence="1 2" key="1">
    <citation type="submission" date="2020-02" db="EMBL/GenBank/DDBJ databases">
        <title>Comparative genomics of the hypocrealean fungal genus Beauvera.</title>
        <authorList>
            <person name="Showalter D.N."/>
            <person name="Bushley K.E."/>
            <person name="Rehner S.A."/>
        </authorList>
    </citation>
    <scope>NUCLEOTIDE SEQUENCE [LARGE SCALE GENOMIC DNA]</scope>
    <source>
        <strain evidence="1 2">ARSEF4384</strain>
    </source>
</reference>
<organism evidence="1 2">
    <name type="scientific">Beauveria asiatica</name>
    <dbReference type="NCBI Taxonomy" id="1069075"/>
    <lineage>
        <taxon>Eukaryota</taxon>
        <taxon>Fungi</taxon>
        <taxon>Dikarya</taxon>
        <taxon>Ascomycota</taxon>
        <taxon>Pezizomycotina</taxon>
        <taxon>Sordariomycetes</taxon>
        <taxon>Hypocreomycetidae</taxon>
        <taxon>Hypocreales</taxon>
        <taxon>Cordycipitaceae</taxon>
        <taxon>Beauveria</taxon>
    </lineage>
</organism>
<proteinExistence type="predicted"/>
<sequence>MAESRLLCLPPELLQMVVSHLDDTASISRLCRSCSGLFLLYWKYLYRYDAVLASGRRCKALRATVAESTLDDGIRVLLALNSLEAGADPDSCVDQITWLPSQKFLRSGEYECVSIVKAADERKCSLLVKVLKYFGADIDRPTEGDGILFQFRTPTIDLSRFEMKYVEFASVLDMDVILADYGSTTLGPLVDLAAGTVVIHKHNWAMVSFLFSCEKVNVKCSLKSREQVDGMAGNVQTVRDYVFRAACEQGDMGLASLVVRLAEDDDKKHAKNWIEKAELHNRHGLARSIREKWSDV</sequence>
<evidence type="ECO:0008006" key="3">
    <source>
        <dbReference type="Google" id="ProtNLM"/>
    </source>
</evidence>